<evidence type="ECO:0000313" key="4">
    <source>
        <dbReference type="EMBL" id="QTR03851.1"/>
    </source>
</evidence>
<dbReference type="Gene3D" id="3.30.450.40">
    <property type="match status" value="1"/>
</dbReference>
<dbReference type="Gene3D" id="1.10.10.10">
    <property type="entry name" value="Winged helix-like DNA-binding domain superfamily/Winged helix DNA-binding domain"/>
    <property type="match status" value="1"/>
</dbReference>
<dbReference type="InterPro" id="IPR036388">
    <property type="entry name" value="WH-like_DNA-bd_sf"/>
</dbReference>
<dbReference type="SMART" id="SM01012">
    <property type="entry name" value="ANTAR"/>
    <property type="match status" value="1"/>
</dbReference>
<dbReference type="Proteomes" id="UP000671828">
    <property type="component" value="Chromosome"/>
</dbReference>
<accession>A0A8T8HZK6</accession>
<dbReference type="PIRSF" id="PIRSF036625">
    <property type="entry name" value="GAF_ANTAR"/>
    <property type="match status" value="1"/>
</dbReference>
<dbReference type="InterPro" id="IPR029016">
    <property type="entry name" value="GAF-like_dom_sf"/>
</dbReference>
<evidence type="ECO:0000256" key="1">
    <source>
        <dbReference type="ARBA" id="ARBA00023015"/>
    </source>
</evidence>
<evidence type="ECO:0000256" key="2">
    <source>
        <dbReference type="ARBA" id="ARBA00023163"/>
    </source>
</evidence>
<keyword evidence="2" id="KW-0804">Transcription</keyword>
<organism evidence="4 5">
    <name type="scientific">Saccharothrix algeriensis</name>
    <dbReference type="NCBI Taxonomy" id="173560"/>
    <lineage>
        <taxon>Bacteria</taxon>
        <taxon>Bacillati</taxon>
        <taxon>Actinomycetota</taxon>
        <taxon>Actinomycetes</taxon>
        <taxon>Pseudonocardiales</taxon>
        <taxon>Pseudonocardiaceae</taxon>
        <taxon>Saccharothrix</taxon>
    </lineage>
</organism>
<dbReference type="EMBL" id="CP072788">
    <property type="protein sequence ID" value="QTR03851.1"/>
    <property type="molecule type" value="Genomic_DNA"/>
</dbReference>
<dbReference type="InterPro" id="IPR005561">
    <property type="entry name" value="ANTAR"/>
</dbReference>
<evidence type="ECO:0000259" key="3">
    <source>
        <dbReference type="PROSITE" id="PS50921"/>
    </source>
</evidence>
<feature type="domain" description="ANTAR" evidence="3">
    <location>
        <begin position="183"/>
        <end position="244"/>
    </location>
</feature>
<dbReference type="InterPro" id="IPR012074">
    <property type="entry name" value="GAF_ANTAR"/>
</dbReference>
<dbReference type="AlphaFoldDB" id="A0A8T8HZK6"/>
<reference evidence="4" key="1">
    <citation type="submission" date="2021-04" db="EMBL/GenBank/DDBJ databases">
        <title>Saccharothrix algeriensis WGS.</title>
        <authorList>
            <person name="Stuskova K."/>
            <person name="Hakalova E."/>
            <person name="Tebbal A.B."/>
            <person name="Eichmeier A."/>
        </authorList>
    </citation>
    <scope>NUCLEOTIDE SEQUENCE</scope>
    <source>
        <strain evidence="4">NRRL B-24137</strain>
    </source>
</reference>
<keyword evidence="1" id="KW-0805">Transcription regulation</keyword>
<dbReference type="InterPro" id="IPR003018">
    <property type="entry name" value="GAF"/>
</dbReference>
<protein>
    <submittedName>
        <fullName evidence="4">GAF and ANTAR domain-containing protein</fullName>
    </submittedName>
</protein>
<proteinExistence type="predicted"/>
<gene>
    <name evidence="4" type="ORF">J7S33_02110</name>
</gene>
<dbReference type="GO" id="GO:0003723">
    <property type="term" value="F:RNA binding"/>
    <property type="evidence" value="ECO:0007669"/>
    <property type="project" value="InterPro"/>
</dbReference>
<dbReference type="PROSITE" id="PS50921">
    <property type="entry name" value="ANTAR"/>
    <property type="match status" value="1"/>
</dbReference>
<name>A0A8T8HZK6_9PSEU</name>
<dbReference type="SMART" id="SM00065">
    <property type="entry name" value="GAF"/>
    <property type="match status" value="1"/>
</dbReference>
<dbReference type="SUPFAM" id="SSF55781">
    <property type="entry name" value="GAF domain-like"/>
    <property type="match status" value="1"/>
</dbReference>
<sequence length="257" mass="27460">MARAVYTVQVSIENRVTTTQLDEASEALEELAGVLADEQSLDEVLLQLAESASRVIPDAENVSVTVVGSRGASTAAATDEKVVAIDTDQYAADRGPCLEAARSQRPVRATVEGGRAEWPEFAASAQRAGVRSYLSAPLVVEDSVLGALNLYSSAESAFDPFDESLLRLFTTAASTAIAGFRRYERSRALIAHLERALGSRAEIDQAKGVLMAAHGIDADEAFQRLVEESQVHNTKLRAVARNLLDSVRRPPGPASPP</sequence>
<evidence type="ECO:0000313" key="5">
    <source>
        <dbReference type="Proteomes" id="UP000671828"/>
    </source>
</evidence>
<dbReference type="Pfam" id="PF13185">
    <property type="entry name" value="GAF_2"/>
    <property type="match status" value="1"/>
</dbReference>
<dbReference type="Pfam" id="PF03861">
    <property type="entry name" value="ANTAR"/>
    <property type="match status" value="1"/>
</dbReference>